<dbReference type="EMBL" id="JACBAF010002199">
    <property type="protein sequence ID" value="KAF7163914.1"/>
    <property type="molecule type" value="Genomic_DNA"/>
</dbReference>
<dbReference type="InterPro" id="IPR050464">
    <property type="entry name" value="Zeta_carotene_desat/Oxidored"/>
</dbReference>
<name>A0A8H6Q177_9EURO</name>
<comment type="caution">
    <text evidence="2">The sequence shown here is derived from an EMBL/GenBank/DDBJ whole genome shotgun (WGS) entry which is preliminary data.</text>
</comment>
<proteinExistence type="predicted"/>
<organism evidence="2 3">
    <name type="scientific">Aspergillus hiratsukae</name>
    <dbReference type="NCBI Taxonomy" id="1194566"/>
    <lineage>
        <taxon>Eukaryota</taxon>
        <taxon>Fungi</taxon>
        <taxon>Dikarya</taxon>
        <taxon>Ascomycota</taxon>
        <taxon>Pezizomycotina</taxon>
        <taxon>Eurotiomycetes</taxon>
        <taxon>Eurotiomycetidae</taxon>
        <taxon>Eurotiales</taxon>
        <taxon>Aspergillaceae</taxon>
        <taxon>Aspergillus</taxon>
        <taxon>Aspergillus subgen. Fumigati</taxon>
    </lineage>
</organism>
<evidence type="ECO:0000313" key="2">
    <source>
        <dbReference type="EMBL" id="KAF7163914.1"/>
    </source>
</evidence>
<dbReference type="InterPro" id="IPR036188">
    <property type="entry name" value="FAD/NAD-bd_sf"/>
</dbReference>
<evidence type="ECO:0000313" key="3">
    <source>
        <dbReference type="Proteomes" id="UP000662466"/>
    </source>
</evidence>
<dbReference type="FunFam" id="1.10.405.20:FF:000002">
    <property type="entry name" value="Amine oxidase, flavin-containing superfamily"/>
    <property type="match status" value="1"/>
</dbReference>
<dbReference type="SUPFAM" id="SSF51905">
    <property type="entry name" value="FAD/NAD(P)-binding domain"/>
    <property type="match status" value="1"/>
</dbReference>
<feature type="chain" id="PRO_5034089676" description="Beta-cyclopiazonate dehydrogenase" evidence="1">
    <location>
        <begin position="23"/>
        <end position="466"/>
    </location>
</feature>
<protein>
    <recommendedName>
        <fullName evidence="4">Beta-cyclopiazonate dehydrogenase</fullName>
    </recommendedName>
</protein>
<dbReference type="GO" id="GO:0016491">
    <property type="term" value="F:oxidoreductase activity"/>
    <property type="evidence" value="ECO:0007669"/>
    <property type="project" value="TreeGrafter"/>
</dbReference>
<reference evidence="2" key="1">
    <citation type="submission" date="2020-06" db="EMBL/GenBank/DDBJ databases">
        <title>Draft genome sequences of strains closely related to Aspergillus parafelis and Aspergillus hiratsukae.</title>
        <authorList>
            <person name="Dos Santos R.A.C."/>
            <person name="Rivero-Menendez O."/>
            <person name="Steenwyk J.L."/>
            <person name="Mead M.E."/>
            <person name="Goldman G.H."/>
            <person name="Alastruey-Izquierdo A."/>
            <person name="Rokas A."/>
        </authorList>
    </citation>
    <scope>NUCLEOTIDE SEQUENCE</scope>
    <source>
        <strain evidence="2">CNM-CM6106</strain>
    </source>
</reference>
<sequence>MYLSIRTTKSLLASLLLGHAIALPGFDPKPDPWQYGDASTIVRDVAIIGGGASGTYAAIQLRQMGHSVVVVEREPVLGGHTNTYFDPVSGRHIDYGVMVWQNIPEARDFLAHFNISTTVVQFEGAGTARVDLRTGENAPPPQGNVTEAMMRYVGELLKYPYLGEGWDLPDPVPEDLFLPFGQFVEKYDLAPAVETLTLYAQGLREWLPYPTVYIMKYFSLGVALGAQNGFLGTADGNNMALYEAARKELGDDALLGSTVVGMERPANRPHRILVRTPSGYQLIRANRTIITAPPKLENLANFDLDDSERGVFGQFESTFYYTTVARVPGLPLGLGIVNRGADTPYNLPPLPGVYTITPTLVPEIYTIFYGGGEARTEDQVKQSIRDSVLTLREASFNISEPEILAFSNHSPFELFVSSDKIAGGFYRDLYALQGHRNTYYAGAAFHAHDSAALWRFAGDLLKTMFV</sequence>
<feature type="signal peptide" evidence="1">
    <location>
        <begin position="1"/>
        <end position="22"/>
    </location>
</feature>
<dbReference type="PANTHER" id="PTHR42923">
    <property type="entry name" value="PROTOPORPHYRINOGEN OXIDASE"/>
    <property type="match status" value="1"/>
</dbReference>
<dbReference type="Pfam" id="PF13450">
    <property type="entry name" value="NAD_binding_8"/>
    <property type="match status" value="1"/>
</dbReference>
<dbReference type="Gene3D" id="3.30.70.1990">
    <property type="match status" value="1"/>
</dbReference>
<dbReference type="Proteomes" id="UP000662466">
    <property type="component" value="Unassembled WGS sequence"/>
</dbReference>
<evidence type="ECO:0000256" key="1">
    <source>
        <dbReference type="SAM" id="SignalP"/>
    </source>
</evidence>
<dbReference type="PANTHER" id="PTHR42923:SF26">
    <property type="entry name" value="FMN REDUCTASE LOT6, PUTATIVE (AFU_ORTHOLOGUE AFUA_7G06600)-RELATED"/>
    <property type="match status" value="1"/>
</dbReference>
<dbReference type="AlphaFoldDB" id="A0A8H6Q177"/>
<accession>A0A8H6Q177</accession>
<evidence type="ECO:0008006" key="4">
    <source>
        <dbReference type="Google" id="ProtNLM"/>
    </source>
</evidence>
<dbReference type="Gene3D" id="1.10.405.20">
    <property type="match status" value="1"/>
</dbReference>
<keyword evidence="1" id="KW-0732">Signal</keyword>
<dbReference type="Gene3D" id="3.50.50.60">
    <property type="entry name" value="FAD/NAD(P)-binding domain"/>
    <property type="match status" value="1"/>
</dbReference>
<gene>
    <name evidence="2" type="ORF">CNMCM6106_000686</name>
</gene>